<evidence type="ECO:0000313" key="3">
    <source>
        <dbReference type="Proteomes" id="UP001501358"/>
    </source>
</evidence>
<evidence type="ECO:0008006" key="4">
    <source>
        <dbReference type="Google" id="ProtNLM"/>
    </source>
</evidence>
<protein>
    <recommendedName>
        <fullName evidence="4">ABC-type Mn/Zn transport systems, ATPase component</fullName>
    </recommendedName>
</protein>
<name>A0ABP5YWN2_9ACTN</name>
<evidence type="ECO:0000313" key="2">
    <source>
        <dbReference type="EMBL" id="GAA2486835.1"/>
    </source>
</evidence>
<sequence>MSRNTVARAMHDVGLAAWFGGSLMGAVGLNGAAARVGDPEQRAGIAADGWACWTPWNAVAIAVHLVGASGLTGANRHRIVGQRGVAANTAAKGALTAAALVATAVSRVKGKVVEKGAEEGGGFPAEGVTEPDALTPHPQAQSQQALKVLQWTVPALTGGLLVLSALHGEQQRPSEVVRGMARRATHVLH</sequence>
<gene>
    <name evidence="2" type="ORF">GCM10010406_23720</name>
</gene>
<evidence type="ECO:0000256" key="1">
    <source>
        <dbReference type="SAM" id="MobiDB-lite"/>
    </source>
</evidence>
<organism evidence="2 3">
    <name type="scientific">Streptomyces thermolineatus</name>
    <dbReference type="NCBI Taxonomy" id="44033"/>
    <lineage>
        <taxon>Bacteria</taxon>
        <taxon>Bacillati</taxon>
        <taxon>Actinomycetota</taxon>
        <taxon>Actinomycetes</taxon>
        <taxon>Kitasatosporales</taxon>
        <taxon>Streptomycetaceae</taxon>
        <taxon>Streptomyces</taxon>
    </lineage>
</organism>
<accession>A0ABP5YWN2</accession>
<reference evidence="3" key="1">
    <citation type="journal article" date="2019" name="Int. J. Syst. Evol. Microbiol.">
        <title>The Global Catalogue of Microorganisms (GCM) 10K type strain sequencing project: providing services to taxonomists for standard genome sequencing and annotation.</title>
        <authorList>
            <consortium name="The Broad Institute Genomics Platform"/>
            <consortium name="The Broad Institute Genome Sequencing Center for Infectious Disease"/>
            <person name="Wu L."/>
            <person name="Ma J."/>
        </authorList>
    </citation>
    <scope>NUCLEOTIDE SEQUENCE [LARGE SCALE GENOMIC DNA]</scope>
    <source>
        <strain evidence="3">JCM 6307</strain>
    </source>
</reference>
<dbReference type="EMBL" id="BAAATA010000011">
    <property type="protein sequence ID" value="GAA2486835.1"/>
    <property type="molecule type" value="Genomic_DNA"/>
</dbReference>
<feature type="region of interest" description="Disordered" evidence="1">
    <location>
        <begin position="117"/>
        <end position="141"/>
    </location>
</feature>
<keyword evidence="3" id="KW-1185">Reference proteome</keyword>
<comment type="caution">
    <text evidence="2">The sequence shown here is derived from an EMBL/GenBank/DDBJ whole genome shotgun (WGS) entry which is preliminary data.</text>
</comment>
<dbReference type="Proteomes" id="UP001501358">
    <property type="component" value="Unassembled WGS sequence"/>
</dbReference>
<dbReference type="RefSeq" id="WP_344383197.1">
    <property type="nucleotide sequence ID" value="NZ_BAAATA010000011.1"/>
</dbReference>
<proteinExistence type="predicted"/>